<keyword evidence="4 5" id="KW-0697">Rotamase</keyword>
<sequence>MSCSHYEQRVEHVDLPKLAVNGVAIAADELARELQYHPAASQGEALHAACRALVVRQLLLQRASALAISAEAEQGEAAEEARIRTLIEREVEVPEADEASCRQWYAANPARLASPWRMRLRHVLLACAPDDLDGRAKAREQAEALLAELREHPERFAEKAMRFSACPSKDDGGELGWIEPGQTVPEFERRLLREAPGLLVHPLESRYGLHVVELLAREGGEPLDFAEAHPRIAAYLRAQVLQRAVSQYIAVLASEARIEGFAFAAADSPLVQ</sequence>
<dbReference type="Gene3D" id="3.10.50.40">
    <property type="match status" value="1"/>
</dbReference>
<dbReference type="PANTHER" id="PTHR47245">
    <property type="entry name" value="PEPTIDYLPROLYL ISOMERASE"/>
    <property type="match status" value="1"/>
</dbReference>
<proteinExistence type="inferred from homology"/>
<dbReference type="SUPFAM" id="SSF54534">
    <property type="entry name" value="FKBP-like"/>
    <property type="match status" value="1"/>
</dbReference>
<dbReference type="KEGG" id="pkc:PKB_0984"/>
<reference evidence="7 8" key="1">
    <citation type="submission" date="2013-03" db="EMBL/GenBank/DDBJ databases">
        <authorList>
            <person name="Linke B."/>
        </authorList>
    </citation>
    <scope>NUCLEOTIDE SEQUENCE [LARGE SCALE GENOMIC DNA]</scope>
    <source>
        <strain evidence="7 8">B13</strain>
    </source>
</reference>
<dbReference type="EC" id="5.2.1.8" evidence="3"/>
<name>A0A024HBA6_PSEKB</name>
<organism evidence="7 8">
    <name type="scientific">Pseudomonas knackmussii (strain DSM 6978 / CCUG 54928 / LMG 23759 / B13)</name>
    <dbReference type="NCBI Taxonomy" id="1301098"/>
    <lineage>
        <taxon>Bacteria</taxon>
        <taxon>Pseudomonadati</taxon>
        <taxon>Pseudomonadota</taxon>
        <taxon>Gammaproteobacteria</taxon>
        <taxon>Pseudomonadales</taxon>
        <taxon>Pseudomonadaceae</taxon>
        <taxon>Pseudomonas</taxon>
    </lineage>
</organism>
<dbReference type="InterPro" id="IPR000297">
    <property type="entry name" value="PPIase_PpiC"/>
</dbReference>
<evidence type="ECO:0000313" key="8">
    <source>
        <dbReference type="Proteomes" id="UP000025241"/>
    </source>
</evidence>
<accession>A0A024HBA6</accession>
<dbReference type="eggNOG" id="COG0760">
    <property type="taxonomic scope" value="Bacteria"/>
</dbReference>
<dbReference type="PROSITE" id="PS50198">
    <property type="entry name" value="PPIC_PPIASE_2"/>
    <property type="match status" value="1"/>
</dbReference>
<evidence type="ECO:0000256" key="1">
    <source>
        <dbReference type="ARBA" id="ARBA00000971"/>
    </source>
</evidence>
<dbReference type="HOGENOM" id="CLU_034646_9_1_6"/>
<dbReference type="Pfam" id="PF00639">
    <property type="entry name" value="Rotamase"/>
    <property type="match status" value="1"/>
</dbReference>
<comment type="similarity">
    <text evidence="2">Belongs to the PpiC/parvulin rotamase family.</text>
</comment>
<dbReference type="RefSeq" id="WP_043249496.1">
    <property type="nucleotide sequence ID" value="NZ_HG322950.1"/>
</dbReference>
<evidence type="ECO:0000256" key="2">
    <source>
        <dbReference type="ARBA" id="ARBA00007656"/>
    </source>
</evidence>
<dbReference type="STRING" id="1301098.PKB_0984"/>
<evidence type="ECO:0000256" key="5">
    <source>
        <dbReference type="PROSITE-ProRule" id="PRU00278"/>
    </source>
</evidence>
<dbReference type="InterPro" id="IPR050245">
    <property type="entry name" value="PrsA_foldase"/>
</dbReference>
<evidence type="ECO:0000256" key="4">
    <source>
        <dbReference type="ARBA" id="ARBA00023110"/>
    </source>
</evidence>
<dbReference type="SUPFAM" id="SSF109998">
    <property type="entry name" value="Triger factor/SurA peptide-binding domain-like"/>
    <property type="match status" value="1"/>
</dbReference>
<dbReference type="Proteomes" id="UP000025241">
    <property type="component" value="Chromosome I"/>
</dbReference>
<keyword evidence="5 7" id="KW-0413">Isomerase</keyword>
<gene>
    <name evidence="7" type="ORF">PKB_0984</name>
</gene>
<dbReference type="PANTHER" id="PTHR47245:SF2">
    <property type="entry name" value="PEPTIDYL-PROLYL CIS-TRANS ISOMERASE HP_0175-RELATED"/>
    <property type="match status" value="1"/>
</dbReference>
<keyword evidence="8" id="KW-1185">Reference proteome</keyword>
<dbReference type="InterPro" id="IPR027304">
    <property type="entry name" value="Trigger_fact/SurA_dom_sf"/>
</dbReference>
<dbReference type="GO" id="GO:0003755">
    <property type="term" value="F:peptidyl-prolyl cis-trans isomerase activity"/>
    <property type="evidence" value="ECO:0007669"/>
    <property type="project" value="UniProtKB-KW"/>
</dbReference>
<dbReference type="AlphaFoldDB" id="A0A024HBA6"/>
<evidence type="ECO:0000256" key="3">
    <source>
        <dbReference type="ARBA" id="ARBA00013194"/>
    </source>
</evidence>
<dbReference type="OrthoDB" id="9769613at2"/>
<comment type="catalytic activity">
    <reaction evidence="1">
        <text>[protein]-peptidylproline (omega=180) = [protein]-peptidylproline (omega=0)</text>
        <dbReference type="Rhea" id="RHEA:16237"/>
        <dbReference type="Rhea" id="RHEA-COMP:10747"/>
        <dbReference type="Rhea" id="RHEA-COMP:10748"/>
        <dbReference type="ChEBI" id="CHEBI:83833"/>
        <dbReference type="ChEBI" id="CHEBI:83834"/>
        <dbReference type="EC" id="5.2.1.8"/>
    </reaction>
</comment>
<reference evidence="7 8" key="2">
    <citation type="submission" date="2014-05" db="EMBL/GenBank/DDBJ databases">
        <title>Genome sequence of the 3-chlorobenzoate degrading bacterium Pseudomonas knackmussii B13 shows multiple evidence for horizontal gene transfer.</title>
        <authorList>
            <person name="Miyazaki R."/>
            <person name="Bertelli C."/>
            <person name="Falquet L."/>
            <person name="Robinson-Rechavi M."/>
            <person name="Gharib W."/>
            <person name="Roy S."/>
            <person name="Van der Meer J.R."/>
        </authorList>
    </citation>
    <scope>NUCLEOTIDE SEQUENCE [LARGE SCALE GENOMIC DNA]</scope>
    <source>
        <strain evidence="7 8">B13</strain>
    </source>
</reference>
<feature type="domain" description="PpiC" evidence="6">
    <location>
        <begin position="115"/>
        <end position="216"/>
    </location>
</feature>
<dbReference type="EMBL" id="HG322950">
    <property type="protein sequence ID" value="CDF82350.1"/>
    <property type="molecule type" value="Genomic_DNA"/>
</dbReference>
<dbReference type="InterPro" id="IPR046357">
    <property type="entry name" value="PPIase_dom_sf"/>
</dbReference>
<evidence type="ECO:0000259" key="6">
    <source>
        <dbReference type="PROSITE" id="PS50198"/>
    </source>
</evidence>
<protein>
    <recommendedName>
        <fullName evidence="3">peptidylprolyl isomerase</fullName>
        <ecNumber evidence="3">5.2.1.8</ecNumber>
    </recommendedName>
</protein>
<dbReference type="PATRIC" id="fig|1301098.3.peg.994"/>
<evidence type="ECO:0000313" key="7">
    <source>
        <dbReference type="EMBL" id="CDF82350.1"/>
    </source>
</evidence>